<organism evidence="1 2">
    <name type="scientific">Herbaspirillum rubrisubalbicans Os34</name>
    <dbReference type="NCBI Taxonomy" id="1235827"/>
    <lineage>
        <taxon>Bacteria</taxon>
        <taxon>Pseudomonadati</taxon>
        <taxon>Pseudomonadota</taxon>
        <taxon>Betaproteobacteria</taxon>
        <taxon>Burkholderiales</taxon>
        <taxon>Oxalobacteraceae</taxon>
        <taxon>Herbaspirillum</taxon>
    </lineage>
</organism>
<proteinExistence type="predicted"/>
<gene>
    <name evidence="1" type="ORF">C798_08085</name>
</gene>
<name>A0A6M3ZP28_9BURK</name>
<accession>A0A6M3ZP28</accession>
<evidence type="ECO:0000313" key="2">
    <source>
        <dbReference type="Proteomes" id="UP000501648"/>
    </source>
</evidence>
<protein>
    <submittedName>
        <fullName evidence="1">Uncharacterized protein</fullName>
    </submittedName>
</protein>
<evidence type="ECO:0000313" key="1">
    <source>
        <dbReference type="EMBL" id="QJQ00191.1"/>
    </source>
</evidence>
<dbReference type="RefSeq" id="WP_017452875.1">
    <property type="nucleotide sequence ID" value="NZ_CP008956.1"/>
</dbReference>
<sequence>MPDIELTLISPALVEALEILMACEGFETIEDAAEFVFSAAVREGAKRVTGKARVLYAVEGKKPCA</sequence>
<reference evidence="1 2" key="1">
    <citation type="journal article" date="2012" name="J. Bacteriol.">
        <title>Genome sequence of the pathogenic Herbaspirillum seropedicae strain Os34, isolated from rice roots.</title>
        <authorList>
            <person name="Ye W."/>
            <person name="Ye S."/>
            <person name="Liu J."/>
            <person name="Chang S."/>
            <person name="Chen M."/>
            <person name="Zhu B."/>
            <person name="Guo L."/>
            <person name="An Q."/>
        </authorList>
    </citation>
    <scope>NUCLEOTIDE SEQUENCE [LARGE SCALE GENOMIC DNA]</scope>
    <source>
        <strain evidence="1 2">Os34</strain>
    </source>
</reference>
<dbReference type="Proteomes" id="UP000501648">
    <property type="component" value="Chromosome"/>
</dbReference>
<dbReference type="EMBL" id="CP008956">
    <property type="protein sequence ID" value="QJQ00191.1"/>
    <property type="molecule type" value="Genomic_DNA"/>
</dbReference>
<dbReference type="AlphaFoldDB" id="A0A6M3ZP28"/>